<dbReference type="RefSeq" id="WP_006948799.1">
    <property type="nucleotide sequence ID" value="NZ_BAJI01000014.1"/>
</dbReference>
<evidence type="ECO:0000313" key="15">
    <source>
        <dbReference type="EMBL" id="EFM02150.1"/>
    </source>
</evidence>
<keyword evidence="10 13" id="KW-0067">ATP-binding</keyword>
<evidence type="ECO:0000256" key="13">
    <source>
        <dbReference type="HAMAP-Rule" id="MF_00409"/>
    </source>
</evidence>
<dbReference type="SUPFAM" id="SSF52540">
    <property type="entry name" value="P-loop containing nucleoside triphosphate hydrolases"/>
    <property type="match status" value="1"/>
</dbReference>
<keyword evidence="5 13" id="KW-0444">Lipid biosynthesis</keyword>
<evidence type="ECO:0000256" key="9">
    <source>
        <dbReference type="ARBA" id="ARBA00022777"/>
    </source>
</evidence>
<evidence type="ECO:0000256" key="3">
    <source>
        <dbReference type="ARBA" id="ARBA00012071"/>
    </source>
</evidence>
<dbReference type="HOGENOM" id="CLU_038816_6_0_10"/>
<dbReference type="eggNOG" id="COG1663">
    <property type="taxonomic scope" value="Bacteria"/>
</dbReference>
<evidence type="ECO:0000256" key="6">
    <source>
        <dbReference type="ARBA" id="ARBA00022556"/>
    </source>
</evidence>
<dbReference type="HAMAP" id="MF_00409">
    <property type="entry name" value="LpxK"/>
    <property type="match status" value="1"/>
</dbReference>
<feature type="compositionally biased region" description="Polar residues" evidence="14">
    <location>
        <begin position="381"/>
        <end position="390"/>
    </location>
</feature>
<dbReference type="EMBL" id="AEEI01000028">
    <property type="protein sequence ID" value="EFM02150.1"/>
    <property type="molecule type" value="Genomic_DNA"/>
</dbReference>
<dbReference type="GO" id="GO:0005524">
    <property type="term" value="F:ATP binding"/>
    <property type="evidence" value="ECO:0007669"/>
    <property type="project" value="UniProtKB-UniRule"/>
</dbReference>
<organism evidence="15 16">
    <name type="scientific">Hoylesella marshii DSM 16973 = JCM 13450</name>
    <dbReference type="NCBI Taxonomy" id="862515"/>
    <lineage>
        <taxon>Bacteria</taxon>
        <taxon>Pseudomonadati</taxon>
        <taxon>Bacteroidota</taxon>
        <taxon>Bacteroidia</taxon>
        <taxon>Bacteroidales</taxon>
        <taxon>Prevotellaceae</taxon>
        <taxon>Hoylesella</taxon>
    </lineage>
</organism>
<keyword evidence="7 13" id="KW-0808">Transferase</keyword>
<dbReference type="UniPathway" id="UPA00359">
    <property type="reaction ID" value="UER00482"/>
</dbReference>
<accession>E0NRW6</accession>
<keyword evidence="16" id="KW-1185">Reference proteome</keyword>
<comment type="similarity">
    <text evidence="13">Belongs to the LpxK family.</text>
</comment>
<evidence type="ECO:0000256" key="10">
    <source>
        <dbReference type="ARBA" id="ARBA00022840"/>
    </source>
</evidence>
<comment type="caution">
    <text evidence="15">The sequence shown here is derived from an EMBL/GenBank/DDBJ whole genome shotgun (WGS) entry which is preliminary data.</text>
</comment>
<evidence type="ECO:0000256" key="8">
    <source>
        <dbReference type="ARBA" id="ARBA00022741"/>
    </source>
</evidence>
<dbReference type="InterPro" id="IPR003758">
    <property type="entry name" value="LpxK"/>
</dbReference>
<protein>
    <recommendedName>
        <fullName evidence="4 13">Tetraacyldisaccharide 4'-kinase</fullName>
        <ecNumber evidence="3 13">2.7.1.130</ecNumber>
    </recommendedName>
    <alternativeName>
        <fullName evidence="12 13">Lipid A 4'-kinase</fullName>
    </alternativeName>
</protein>
<name>E0NRW6_9BACT</name>
<keyword evidence="9 13" id="KW-0418">Kinase</keyword>
<reference evidence="15" key="1">
    <citation type="submission" date="2010-07" db="EMBL/GenBank/DDBJ databases">
        <authorList>
            <person name="Muzny D."/>
            <person name="Qin X."/>
            <person name="Deng J."/>
            <person name="Jiang H."/>
            <person name="Liu Y."/>
            <person name="Qu J."/>
            <person name="Song X.-Z."/>
            <person name="Zhang L."/>
            <person name="Thornton R."/>
            <person name="Coyle M."/>
            <person name="Francisco L."/>
            <person name="Jackson L."/>
            <person name="Javaid M."/>
            <person name="Korchina V."/>
            <person name="Kovar C."/>
            <person name="Mata R."/>
            <person name="Mathew T."/>
            <person name="Ngo R."/>
            <person name="Nguyen L."/>
            <person name="Nguyen N."/>
            <person name="Okwuonu G."/>
            <person name="Ongeri F."/>
            <person name="Pham C."/>
            <person name="Simmons D."/>
            <person name="Wilczek-Boney K."/>
            <person name="Hale W."/>
            <person name="Jakkamsetti A."/>
            <person name="Pham P."/>
            <person name="Ruth R."/>
            <person name="San Lucas F."/>
            <person name="Warren J."/>
            <person name="Zhang J."/>
            <person name="Zhao Z."/>
            <person name="Zhou C."/>
            <person name="Zhu D."/>
            <person name="Lee S."/>
            <person name="Bess C."/>
            <person name="Blankenburg K."/>
            <person name="Forbes L."/>
            <person name="Fu Q."/>
            <person name="Gubbala S."/>
            <person name="Hirani K."/>
            <person name="Jayaseelan J.C."/>
            <person name="Lara F."/>
            <person name="Munidasa M."/>
            <person name="Palculict T."/>
            <person name="Patil S."/>
            <person name="Pu L.-L."/>
            <person name="Saada N."/>
            <person name="Tang L."/>
            <person name="Weissenberger G."/>
            <person name="Zhu Y."/>
            <person name="Hemphill L."/>
            <person name="Shang Y."/>
            <person name="Youmans B."/>
            <person name="Ayvaz T."/>
            <person name="Ross M."/>
            <person name="Santibanez J."/>
            <person name="Aqrawi P."/>
            <person name="Gross S."/>
            <person name="Joshi V."/>
            <person name="Fowler G."/>
            <person name="Nazareth L."/>
            <person name="Reid J."/>
            <person name="Worley K."/>
            <person name="Petrosino J."/>
            <person name="Highlander S."/>
            <person name="Gibbs R."/>
        </authorList>
    </citation>
    <scope>NUCLEOTIDE SEQUENCE [LARGE SCALE GENOMIC DNA]</scope>
    <source>
        <strain evidence="15">DSM 16973</strain>
    </source>
</reference>
<evidence type="ECO:0000256" key="5">
    <source>
        <dbReference type="ARBA" id="ARBA00022516"/>
    </source>
</evidence>
<proteinExistence type="inferred from homology"/>
<dbReference type="Proteomes" id="UP000004394">
    <property type="component" value="Unassembled WGS sequence"/>
</dbReference>
<dbReference type="GO" id="GO:0009029">
    <property type="term" value="F:lipid-A 4'-kinase activity"/>
    <property type="evidence" value="ECO:0007669"/>
    <property type="project" value="UniProtKB-UniRule"/>
</dbReference>
<evidence type="ECO:0000256" key="2">
    <source>
        <dbReference type="ARBA" id="ARBA00004870"/>
    </source>
</evidence>
<evidence type="ECO:0000256" key="1">
    <source>
        <dbReference type="ARBA" id="ARBA00002274"/>
    </source>
</evidence>
<evidence type="ECO:0000313" key="16">
    <source>
        <dbReference type="Proteomes" id="UP000004394"/>
    </source>
</evidence>
<evidence type="ECO:0000256" key="4">
    <source>
        <dbReference type="ARBA" id="ARBA00016436"/>
    </source>
</evidence>
<dbReference type="OrthoDB" id="9766423at2"/>
<sequence>MEGDFIKINEWLRPISWLYGLGVRFRNQLFEWGVLKSRSFDVPVIAVGNITVGGTGKTPHVEYLVKLLKEEAQVAVLSRGYKRKSRGYVLADADIRMQDIGDEPYQMHKKFENVYVAVDRNRCAGIEHLITDEATKDTDVVLLDDAFQHRYVKPGLNILLVDYHRLIIYDRLLPAGQLREPKEGKLRADIVIVTKCPASLKPMEFRVLMKTLELYAYQDLYFTTLTYGRMKTLFGSEEKALEDLGKKIHVLLLTGIASPKQLTIDLEPHCGDIVQMAFRDHHRFTKRDVERINERFAAMPSPKIIITTEKDATRLSGLDGWSEEAKGALFVLPVEIKFMLEQEKKFNHKIISYVRKNSRNSILAERTDDHSPHHSYHFRNGTGTISFRNH</sequence>
<feature type="region of interest" description="Disordered" evidence="14">
    <location>
        <begin position="367"/>
        <end position="390"/>
    </location>
</feature>
<gene>
    <name evidence="13 15" type="primary">lpxK</name>
    <name evidence="15" type="ORF">HMPREF0658_0917</name>
</gene>
<keyword evidence="6 13" id="KW-0441">Lipid A biosynthesis</keyword>
<dbReference type="Pfam" id="PF02606">
    <property type="entry name" value="LpxK"/>
    <property type="match status" value="1"/>
</dbReference>
<feature type="binding site" evidence="13">
    <location>
        <begin position="51"/>
        <end position="58"/>
    </location>
    <ligand>
        <name>ATP</name>
        <dbReference type="ChEBI" id="CHEBI:30616"/>
    </ligand>
</feature>
<dbReference type="NCBIfam" id="TIGR00682">
    <property type="entry name" value="lpxK"/>
    <property type="match status" value="1"/>
</dbReference>
<dbReference type="STRING" id="862515.HMPREF0658_0917"/>
<keyword evidence="11 13" id="KW-0443">Lipid metabolism</keyword>
<dbReference type="AlphaFoldDB" id="E0NRW6"/>
<comment type="catalytic activity">
    <reaction evidence="13">
        <text>a lipid A disaccharide + ATP = a lipid IVA + ADP + H(+)</text>
        <dbReference type="Rhea" id="RHEA:67840"/>
        <dbReference type="ChEBI" id="CHEBI:15378"/>
        <dbReference type="ChEBI" id="CHEBI:30616"/>
        <dbReference type="ChEBI" id="CHEBI:176343"/>
        <dbReference type="ChEBI" id="CHEBI:176425"/>
        <dbReference type="ChEBI" id="CHEBI:456216"/>
        <dbReference type="EC" id="2.7.1.130"/>
    </reaction>
</comment>
<keyword evidence="8 13" id="KW-0547">Nucleotide-binding</keyword>
<dbReference type="InterPro" id="IPR027417">
    <property type="entry name" value="P-loop_NTPase"/>
</dbReference>
<comment type="pathway">
    <text evidence="2 13">Glycolipid biosynthesis; lipid IV(A) biosynthesis; lipid IV(A) from (3R)-3-hydroxytetradecanoyl-[acyl-carrier-protein] and UDP-N-acetyl-alpha-D-glucosamine: step 6/6.</text>
</comment>
<dbReference type="PANTHER" id="PTHR42724">
    <property type="entry name" value="TETRAACYLDISACCHARIDE 4'-KINASE"/>
    <property type="match status" value="1"/>
</dbReference>
<evidence type="ECO:0000256" key="7">
    <source>
        <dbReference type="ARBA" id="ARBA00022679"/>
    </source>
</evidence>
<dbReference type="PANTHER" id="PTHR42724:SF1">
    <property type="entry name" value="TETRAACYLDISACCHARIDE 4'-KINASE, MITOCHONDRIAL-RELATED"/>
    <property type="match status" value="1"/>
</dbReference>
<dbReference type="GO" id="GO:0009245">
    <property type="term" value="P:lipid A biosynthetic process"/>
    <property type="evidence" value="ECO:0007669"/>
    <property type="project" value="UniProtKB-UniRule"/>
</dbReference>
<comment type="function">
    <text evidence="1 13">Transfers the gamma-phosphate of ATP to the 4'-position of a tetraacyldisaccharide 1-phosphate intermediate (termed DS-1-P) to form tetraacyldisaccharide 1,4'-bis-phosphate (lipid IVA).</text>
</comment>
<evidence type="ECO:0000256" key="12">
    <source>
        <dbReference type="ARBA" id="ARBA00029757"/>
    </source>
</evidence>
<dbReference type="EC" id="2.7.1.130" evidence="3 13"/>
<evidence type="ECO:0000256" key="14">
    <source>
        <dbReference type="SAM" id="MobiDB-lite"/>
    </source>
</evidence>
<dbReference type="GO" id="GO:0009244">
    <property type="term" value="P:lipopolysaccharide core region biosynthetic process"/>
    <property type="evidence" value="ECO:0007669"/>
    <property type="project" value="TreeGrafter"/>
</dbReference>
<dbReference type="GO" id="GO:0005886">
    <property type="term" value="C:plasma membrane"/>
    <property type="evidence" value="ECO:0007669"/>
    <property type="project" value="TreeGrafter"/>
</dbReference>
<evidence type="ECO:0000256" key="11">
    <source>
        <dbReference type="ARBA" id="ARBA00023098"/>
    </source>
</evidence>